<dbReference type="InterPro" id="IPR014937">
    <property type="entry name" value="DUF1810"/>
</dbReference>
<dbReference type="Pfam" id="PF08837">
    <property type="entry name" value="DUF1810"/>
    <property type="match status" value="1"/>
</dbReference>
<sequence length="67" mass="7768">MESVGDPFDLTRFVDAQAPMYRDVVAERRGGRKVSHWMWIIFPQLRGLGRSPMAVRYDIASIEETRV</sequence>
<evidence type="ECO:0008006" key="3">
    <source>
        <dbReference type="Google" id="ProtNLM"/>
    </source>
</evidence>
<name>A0A447GEQ2_9MYCO</name>
<evidence type="ECO:0000313" key="2">
    <source>
        <dbReference type="Proteomes" id="UP000269998"/>
    </source>
</evidence>
<dbReference type="AlphaFoldDB" id="A0A447GEQ2"/>
<dbReference type="InterPro" id="IPR036287">
    <property type="entry name" value="Rv1873-like_sf"/>
</dbReference>
<gene>
    <name evidence="1" type="ORF">MB901379_02547</name>
</gene>
<dbReference type="SUPFAM" id="SSF140736">
    <property type="entry name" value="Rv1873-like"/>
    <property type="match status" value="1"/>
</dbReference>
<keyword evidence="2" id="KW-1185">Reference proteome</keyword>
<proteinExistence type="predicted"/>
<protein>
    <recommendedName>
        <fullName evidence="3">Calpastatin</fullName>
    </recommendedName>
</protein>
<accession>A0A447GEQ2</accession>
<organism evidence="1 2">
    <name type="scientific">Mycobacterium basiliense</name>
    <dbReference type="NCBI Taxonomy" id="2094119"/>
    <lineage>
        <taxon>Bacteria</taxon>
        <taxon>Bacillati</taxon>
        <taxon>Actinomycetota</taxon>
        <taxon>Actinomycetes</taxon>
        <taxon>Mycobacteriales</taxon>
        <taxon>Mycobacteriaceae</taxon>
        <taxon>Mycobacterium</taxon>
    </lineage>
</organism>
<dbReference type="EMBL" id="LR130759">
    <property type="protein sequence ID" value="VDM88980.1"/>
    <property type="molecule type" value="Genomic_DNA"/>
</dbReference>
<dbReference type="Gene3D" id="1.25.40.380">
    <property type="entry name" value="Protein of unknown function DUF1810"/>
    <property type="match status" value="1"/>
</dbReference>
<dbReference type="KEGG" id="mbai:MB901379_02547"/>
<dbReference type="Proteomes" id="UP000269998">
    <property type="component" value="Chromosome"/>
</dbReference>
<evidence type="ECO:0000313" key="1">
    <source>
        <dbReference type="EMBL" id="VDM88980.1"/>
    </source>
</evidence>
<reference evidence="2" key="1">
    <citation type="submission" date="2018-02" db="EMBL/GenBank/DDBJ databases">
        <authorList>
            <person name="Seth-Smith MB H."/>
            <person name="Seth-Smith H."/>
        </authorList>
    </citation>
    <scope>NUCLEOTIDE SEQUENCE [LARGE SCALE GENOMIC DNA]</scope>
</reference>